<dbReference type="PROSITE" id="PS00191">
    <property type="entry name" value="CYTOCHROME_B5_1"/>
    <property type="match status" value="1"/>
</dbReference>
<evidence type="ECO:0000256" key="5">
    <source>
        <dbReference type="ARBA" id="ARBA00023004"/>
    </source>
</evidence>
<dbReference type="PROSITE" id="PS50255">
    <property type="entry name" value="CYTOCHROME_B5_2"/>
    <property type="match status" value="1"/>
</dbReference>
<evidence type="ECO:0000313" key="10">
    <source>
        <dbReference type="EMBL" id="OQR97525.1"/>
    </source>
</evidence>
<keyword evidence="11" id="KW-1185">Reference proteome</keyword>
<evidence type="ECO:0000256" key="6">
    <source>
        <dbReference type="ARBA" id="ARBA00023136"/>
    </source>
</evidence>
<keyword evidence="6 8" id="KW-0472">Membrane</keyword>
<dbReference type="SUPFAM" id="SSF55856">
    <property type="entry name" value="Cytochrome b5-like heme/steroid binding domain"/>
    <property type="match status" value="1"/>
</dbReference>
<protein>
    <submittedName>
        <fullName evidence="10">Cytochrome b5</fullName>
    </submittedName>
</protein>
<proteinExistence type="inferred from homology"/>
<comment type="subcellular location">
    <subcellularLocation>
        <location evidence="1">Membrane</location>
    </subcellularLocation>
</comment>
<dbReference type="STRING" id="1202772.A0A1V9ZHQ7"/>
<evidence type="ECO:0000256" key="4">
    <source>
        <dbReference type="ARBA" id="ARBA00022723"/>
    </source>
</evidence>
<evidence type="ECO:0000256" key="1">
    <source>
        <dbReference type="ARBA" id="ARBA00004370"/>
    </source>
</evidence>
<evidence type="ECO:0000256" key="7">
    <source>
        <dbReference type="ARBA" id="ARBA00038168"/>
    </source>
</evidence>
<organism evidence="10 11">
    <name type="scientific">Achlya hypogyna</name>
    <name type="common">Oomycete</name>
    <name type="synonym">Protoachlya hypogyna</name>
    <dbReference type="NCBI Taxonomy" id="1202772"/>
    <lineage>
        <taxon>Eukaryota</taxon>
        <taxon>Sar</taxon>
        <taxon>Stramenopiles</taxon>
        <taxon>Oomycota</taxon>
        <taxon>Saprolegniomycetes</taxon>
        <taxon>Saprolegniales</taxon>
        <taxon>Achlyaceae</taxon>
        <taxon>Achlya</taxon>
    </lineage>
</organism>
<accession>A0A1V9ZHQ7</accession>
<comment type="caution">
    <text evidence="10">The sequence shown here is derived from an EMBL/GenBank/DDBJ whole genome shotgun (WGS) entry which is preliminary data.</text>
</comment>
<dbReference type="Pfam" id="PF00173">
    <property type="entry name" value="Cyt-b5"/>
    <property type="match status" value="1"/>
</dbReference>
<dbReference type="SMART" id="SM01117">
    <property type="entry name" value="Cyt-b5"/>
    <property type="match status" value="1"/>
</dbReference>
<name>A0A1V9ZHQ7_ACHHY</name>
<feature type="transmembrane region" description="Helical" evidence="8">
    <location>
        <begin position="120"/>
        <end position="137"/>
    </location>
</feature>
<dbReference type="Proteomes" id="UP000243579">
    <property type="component" value="Unassembled WGS sequence"/>
</dbReference>
<gene>
    <name evidence="10" type="ORF">ACHHYP_10734</name>
</gene>
<dbReference type="Gene3D" id="3.10.120.10">
    <property type="entry name" value="Cytochrome b5-like heme/steroid binding domain"/>
    <property type="match status" value="1"/>
</dbReference>
<dbReference type="GO" id="GO:0046872">
    <property type="term" value="F:metal ion binding"/>
    <property type="evidence" value="ECO:0007669"/>
    <property type="project" value="UniProtKB-UniRule"/>
</dbReference>
<dbReference type="GO" id="GO:0016020">
    <property type="term" value="C:membrane"/>
    <property type="evidence" value="ECO:0007669"/>
    <property type="project" value="UniProtKB-SubCell"/>
</dbReference>
<dbReference type="FunFam" id="3.10.120.10:FF:000002">
    <property type="entry name" value="Cytochrome b5 type B"/>
    <property type="match status" value="1"/>
</dbReference>
<dbReference type="GO" id="GO:0020037">
    <property type="term" value="F:heme binding"/>
    <property type="evidence" value="ECO:0007669"/>
    <property type="project" value="UniProtKB-UniRule"/>
</dbReference>
<evidence type="ECO:0000313" key="11">
    <source>
        <dbReference type="Proteomes" id="UP000243579"/>
    </source>
</evidence>
<sequence>MIHGELHEYTTAEVARHASTDDCWIILGEDGKQKVYDITAFLESHPGGPEVLLDLAGQDAQEEFKEVGHSKAAQDMVEQLVIGRLRTDGRRKPVKKGRVILPLAADDAADRKLGLRDTRLIGLMGLTMAVLFAYLLAPDV</sequence>
<dbReference type="InterPro" id="IPR050668">
    <property type="entry name" value="Cytochrome_b5"/>
</dbReference>
<dbReference type="EMBL" id="JNBR01000102">
    <property type="protein sequence ID" value="OQR97525.1"/>
    <property type="molecule type" value="Genomic_DNA"/>
</dbReference>
<keyword evidence="5 8" id="KW-0408">Iron</keyword>
<dbReference type="PRINTS" id="PR00363">
    <property type="entry name" value="CYTOCHROMEB5"/>
</dbReference>
<comment type="similarity">
    <text evidence="7 8">Belongs to the cytochrome b5 family.</text>
</comment>
<dbReference type="InterPro" id="IPR036400">
    <property type="entry name" value="Cyt_B5-like_heme/steroid_sf"/>
</dbReference>
<feature type="domain" description="Cytochrome b5 heme-binding" evidence="9">
    <location>
        <begin position="6"/>
        <end position="86"/>
    </location>
</feature>
<dbReference type="PANTHER" id="PTHR19359:SF14">
    <property type="entry name" value="CYTOCHROME B5 A"/>
    <property type="match status" value="1"/>
</dbReference>
<dbReference type="AlphaFoldDB" id="A0A1V9ZHQ7"/>
<dbReference type="PANTHER" id="PTHR19359">
    <property type="entry name" value="CYTOCHROME B5"/>
    <property type="match status" value="1"/>
</dbReference>
<evidence type="ECO:0000256" key="8">
    <source>
        <dbReference type="RuleBase" id="RU362121"/>
    </source>
</evidence>
<dbReference type="OrthoDB" id="260519at2759"/>
<keyword evidence="2 8" id="KW-0349">Heme</keyword>
<keyword evidence="8" id="KW-1133">Transmembrane helix</keyword>
<dbReference type="InterPro" id="IPR001199">
    <property type="entry name" value="Cyt_B5-like_heme/steroid-bd"/>
</dbReference>
<evidence type="ECO:0000256" key="2">
    <source>
        <dbReference type="ARBA" id="ARBA00022617"/>
    </source>
</evidence>
<reference evidence="10 11" key="1">
    <citation type="journal article" date="2014" name="Genome Biol. Evol.">
        <title>The secreted proteins of Achlya hypogyna and Thraustotheca clavata identify the ancestral oomycete secretome and reveal gene acquisitions by horizontal gene transfer.</title>
        <authorList>
            <person name="Misner I."/>
            <person name="Blouin N."/>
            <person name="Leonard G."/>
            <person name="Richards T.A."/>
            <person name="Lane C.E."/>
        </authorList>
    </citation>
    <scope>NUCLEOTIDE SEQUENCE [LARGE SCALE GENOMIC DNA]</scope>
    <source>
        <strain evidence="10 11">ATCC 48635</strain>
    </source>
</reference>
<dbReference type="InterPro" id="IPR018506">
    <property type="entry name" value="Cyt_B5_heme-BS"/>
</dbReference>
<keyword evidence="4 8" id="KW-0479">Metal-binding</keyword>
<evidence type="ECO:0000259" key="9">
    <source>
        <dbReference type="PROSITE" id="PS50255"/>
    </source>
</evidence>
<evidence type="ECO:0000256" key="3">
    <source>
        <dbReference type="ARBA" id="ARBA00022692"/>
    </source>
</evidence>
<keyword evidence="3 8" id="KW-0812">Transmembrane</keyword>